<organism evidence="1 2">
    <name type="scientific">Nicotiana sylvestris</name>
    <name type="common">Wood tobacco</name>
    <name type="synonym">South American tobacco</name>
    <dbReference type="NCBI Taxonomy" id="4096"/>
    <lineage>
        <taxon>Eukaryota</taxon>
        <taxon>Viridiplantae</taxon>
        <taxon>Streptophyta</taxon>
        <taxon>Embryophyta</taxon>
        <taxon>Tracheophyta</taxon>
        <taxon>Spermatophyta</taxon>
        <taxon>Magnoliopsida</taxon>
        <taxon>eudicotyledons</taxon>
        <taxon>Gunneridae</taxon>
        <taxon>Pentapetalae</taxon>
        <taxon>asterids</taxon>
        <taxon>lamiids</taxon>
        <taxon>Solanales</taxon>
        <taxon>Solanaceae</taxon>
        <taxon>Nicotianoideae</taxon>
        <taxon>Nicotianeae</taxon>
        <taxon>Nicotiana</taxon>
    </lineage>
</organism>
<protein>
    <submittedName>
        <fullName evidence="2">Uncharacterized protein LOC104223616</fullName>
    </submittedName>
</protein>
<reference evidence="1" key="1">
    <citation type="journal article" date="2013" name="Genome Biol.">
        <title>Reference genomes and transcriptomes of Nicotiana sylvestris and Nicotiana tomentosiformis.</title>
        <authorList>
            <person name="Sierro N."/>
            <person name="Battey J.N."/>
            <person name="Ouadi S."/>
            <person name="Bovet L."/>
            <person name="Goepfert S."/>
            <person name="Bakaher N."/>
            <person name="Peitsch M.C."/>
            <person name="Ivanov N.V."/>
        </authorList>
    </citation>
    <scope>NUCLEOTIDE SEQUENCE [LARGE SCALE GENOMIC DNA]</scope>
</reference>
<accession>A0A1U7WFF0</accession>
<evidence type="ECO:0000313" key="2">
    <source>
        <dbReference type="RefSeq" id="XP_009773374.1"/>
    </source>
</evidence>
<sequence length="209" mass="22316">CGGLAASATQHLRKNYHRCSPFPMAYSRFCAQLTASAVFPAHLRLAPATAIISFAPAPTQVRCGGLAASATQHLRKNYRRCSPFPLAYSRFCTQLTASAVFPAHLRPAPATAIFSFAPAPTQLLLRLRICGKIIADAAISHGLLSLLRPADGFRETTSAVFPAHLRPAPATAIISFAPAPMQLAPAFGQAQVRLHQKLRASVVAPKLQL</sequence>
<keyword evidence="1" id="KW-1185">Reference proteome</keyword>
<feature type="non-terminal residue" evidence="2">
    <location>
        <position position="1"/>
    </location>
</feature>
<reference evidence="2" key="2">
    <citation type="submission" date="2025-08" db="UniProtKB">
        <authorList>
            <consortium name="RefSeq"/>
        </authorList>
    </citation>
    <scope>IDENTIFICATION</scope>
    <source>
        <tissue evidence="2">Leaf</tissue>
    </source>
</reference>
<feature type="non-terminal residue" evidence="2">
    <location>
        <position position="209"/>
    </location>
</feature>
<gene>
    <name evidence="2" type="primary">LOC104223616</name>
</gene>
<dbReference type="AlphaFoldDB" id="A0A1U7WFF0"/>
<name>A0A1U7WFF0_NICSY</name>
<dbReference type="Proteomes" id="UP000189701">
    <property type="component" value="Unplaced"/>
</dbReference>
<dbReference type="RefSeq" id="XP_009773374.1">
    <property type="nucleotide sequence ID" value="XM_009775072.1"/>
</dbReference>
<evidence type="ECO:0000313" key="1">
    <source>
        <dbReference type="Proteomes" id="UP000189701"/>
    </source>
</evidence>
<proteinExistence type="predicted"/>